<feature type="binding site" evidence="14">
    <location>
        <position position="131"/>
    </location>
    <ligand>
        <name>L-threonine</name>
        <dbReference type="ChEBI" id="CHEBI:57926"/>
    </ligand>
</feature>
<dbReference type="SUPFAM" id="SSF55821">
    <property type="entry name" value="YrdC/RibB"/>
    <property type="match status" value="1"/>
</dbReference>
<dbReference type="Pfam" id="PF01300">
    <property type="entry name" value="Sua5_yciO_yrdC"/>
    <property type="match status" value="1"/>
</dbReference>
<dbReference type="PROSITE" id="PS51163">
    <property type="entry name" value="YRDC"/>
    <property type="match status" value="1"/>
</dbReference>
<feature type="binding site" evidence="14">
    <location>
        <position position="57"/>
    </location>
    <ligand>
        <name>L-threonine</name>
        <dbReference type="ChEBI" id="CHEBI:57926"/>
    </ligand>
</feature>
<dbReference type="InterPro" id="IPR017945">
    <property type="entry name" value="DHBP_synth_RibB-like_a/b_dom"/>
</dbReference>
<feature type="binding site" evidence="14">
    <location>
        <position position="222"/>
    </location>
    <ligand>
        <name>ATP</name>
        <dbReference type="ChEBI" id="CHEBI:30616"/>
    </ligand>
</feature>
<feature type="binding site" evidence="14">
    <location>
        <position position="141"/>
    </location>
    <ligand>
        <name>ATP</name>
        <dbReference type="ChEBI" id="CHEBI:30616"/>
    </ligand>
</feature>
<evidence type="ECO:0000256" key="7">
    <source>
        <dbReference type="ARBA" id="ARBA00022694"/>
    </source>
</evidence>
<feature type="binding site" evidence="14">
    <location>
        <position position="25"/>
    </location>
    <ligand>
        <name>L-threonine</name>
        <dbReference type="ChEBI" id="CHEBI:57926"/>
    </ligand>
</feature>
<dbReference type="InterPro" id="IPR005145">
    <property type="entry name" value="Sua5_C"/>
</dbReference>
<dbReference type="InterPro" id="IPR038385">
    <property type="entry name" value="Sua5/YwlC_C"/>
</dbReference>
<evidence type="ECO:0000256" key="10">
    <source>
        <dbReference type="ARBA" id="ARBA00022840"/>
    </source>
</evidence>
<feature type="binding site" evidence="14">
    <location>
        <position position="171"/>
    </location>
    <ligand>
        <name>L-threonine</name>
        <dbReference type="ChEBI" id="CHEBI:57926"/>
    </ligand>
</feature>
<name>A0A1G9B1N0_9BACT</name>
<dbReference type="GO" id="GO:0061710">
    <property type="term" value="F:L-threonylcarbamoyladenylate synthase"/>
    <property type="evidence" value="ECO:0007669"/>
    <property type="project" value="UniProtKB-EC"/>
</dbReference>
<comment type="function">
    <text evidence="13">Required for the formation of a threonylcarbamoyl group on adenosine at position 37 (t(6)A37) in tRNAs that read codons beginning with adenine.</text>
</comment>
<dbReference type="EC" id="2.7.7.87" evidence="3 13"/>
<dbReference type="GO" id="GO:0005737">
    <property type="term" value="C:cytoplasm"/>
    <property type="evidence" value="ECO:0007669"/>
    <property type="project" value="UniProtKB-SubCell"/>
</dbReference>
<dbReference type="PANTHER" id="PTHR17490">
    <property type="entry name" value="SUA5"/>
    <property type="match status" value="1"/>
</dbReference>
<feature type="binding site" evidence="14">
    <location>
        <position position="111"/>
    </location>
    <ligand>
        <name>L-threonine</name>
        <dbReference type="ChEBI" id="CHEBI:57926"/>
    </ligand>
</feature>
<dbReference type="PANTHER" id="PTHR17490:SF16">
    <property type="entry name" value="THREONYLCARBAMOYL-AMP SYNTHASE"/>
    <property type="match status" value="1"/>
</dbReference>
<dbReference type="InterPro" id="IPR010923">
    <property type="entry name" value="T(6)A37_SUA5"/>
</dbReference>
<evidence type="ECO:0000259" key="15">
    <source>
        <dbReference type="PROSITE" id="PS51163"/>
    </source>
</evidence>
<evidence type="ECO:0000256" key="12">
    <source>
        <dbReference type="ARBA" id="ARBA00048366"/>
    </source>
</evidence>
<dbReference type="Proteomes" id="UP000198510">
    <property type="component" value="Unassembled WGS sequence"/>
</dbReference>
<dbReference type="GO" id="GO:0003725">
    <property type="term" value="F:double-stranded RNA binding"/>
    <property type="evidence" value="ECO:0007669"/>
    <property type="project" value="UniProtKB-UniRule"/>
</dbReference>
<dbReference type="GO" id="GO:0008033">
    <property type="term" value="P:tRNA processing"/>
    <property type="evidence" value="ECO:0007669"/>
    <property type="project" value="UniProtKB-KW"/>
</dbReference>
<evidence type="ECO:0000256" key="14">
    <source>
        <dbReference type="PIRSR" id="PIRSR004930-1"/>
    </source>
</evidence>
<accession>A0A1G9B1N0</accession>
<evidence type="ECO:0000256" key="9">
    <source>
        <dbReference type="ARBA" id="ARBA00022741"/>
    </source>
</evidence>
<evidence type="ECO:0000256" key="8">
    <source>
        <dbReference type="ARBA" id="ARBA00022695"/>
    </source>
</evidence>
<evidence type="ECO:0000256" key="4">
    <source>
        <dbReference type="ARBA" id="ARBA00015492"/>
    </source>
</evidence>
<feature type="binding site" evidence="14">
    <location>
        <position position="133"/>
    </location>
    <ligand>
        <name>ATP</name>
        <dbReference type="ChEBI" id="CHEBI:30616"/>
    </ligand>
</feature>
<dbReference type="NCBIfam" id="TIGR00057">
    <property type="entry name" value="L-threonylcarbamoyladenylate synthase"/>
    <property type="match status" value="1"/>
</dbReference>
<organism evidence="16 17">
    <name type="scientific">Catalinimonas alkaloidigena</name>
    <dbReference type="NCBI Taxonomy" id="1075417"/>
    <lineage>
        <taxon>Bacteria</taxon>
        <taxon>Pseudomonadati</taxon>
        <taxon>Bacteroidota</taxon>
        <taxon>Cytophagia</taxon>
        <taxon>Cytophagales</taxon>
        <taxon>Catalimonadaceae</taxon>
        <taxon>Catalinimonas</taxon>
    </lineage>
</organism>
<keyword evidence="17" id="KW-1185">Reference proteome</keyword>
<evidence type="ECO:0000256" key="13">
    <source>
        <dbReference type="PIRNR" id="PIRNR004930"/>
    </source>
</evidence>
<dbReference type="AlphaFoldDB" id="A0A1G9B1N0"/>
<dbReference type="GO" id="GO:0000049">
    <property type="term" value="F:tRNA binding"/>
    <property type="evidence" value="ECO:0007669"/>
    <property type="project" value="TreeGrafter"/>
</dbReference>
<sequence length="325" mass="35074">MIGTDVSQAAALLRQGQLVAIPTETVYGLAANALDVQAVSRIFEAKKRPSFDPLIVHIGALAQLETYVTQLPPLALRLAEHFWPGPLTLLLDRRPLIPDLVTAGLPQVGIRLPAHPLTQQLLATLDFPLAAPSANPFGYISPTTAQHVAQQLGEQVPYILDGGPCQVGLESTIVGFPEGRPLVYRLGGIALEQLEAVIGEPVERRAHSTSNPQAPGMLKSHYAPRIPFHVGEIDALLEKFPHQNVGVLSLQTTYPSVNAAWQVQLSPTGHLPEAAGRLFAAMRHLDSLPLDVIVAEWMPETGLGRAMNDRLRRAAVPDNLQTGEI</sequence>
<evidence type="ECO:0000256" key="1">
    <source>
        <dbReference type="ARBA" id="ARBA00004496"/>
    </source>
</evidence>
<dbReference type="GO" id="GO:0006450">
    <property type="term" value="P:regulation of translational fidelity"/>
    <property type="evidence" value="ECO:0007669"/>
    <property type="project" value="TreeGrafter"/>
</dbReference>
<dbReference type="RefSeq" id="WP_089680135.1">
    <property type="nucleotide sequence ID" value="NZ_FNFO01000002.1"/>
</dbReference>
<feature type="domain" description="YrdC-like" evidence="15">
    <location>
        <begin position="3"/>
        <end position="189"/>
    </location>
</feature>
<dbReference type="PIRSF" id="PIRSF004930">
    <property type="entry name" value="Tln_factor_SUA5"/>
    <property type="match status" value="1"/>
</dbReference>
<dbReference type="EMBL" id="FNFO01000002">
    <property type="protein sequence ID" value="SDK32820.1"/>
    <property type="molecule type" value="Genomic_DNA"/>
</dbReference>
<evidence type="ECO:0000256" key="11">
    <source>
        <dbReference type="ARBA" id="ARBA00029774"/>
    </source>
</evidence>
<dbReference type="Gene3D" id="3.90.870.10">
    <property type="entry name" value="DHBP synthase"/>
    <property type="match status" value="1"/>
</dbReference>
<keyword evidence="5 13" id="KW-0963">Cytoplasm</keyword>
<dbReference type="FunFam" id="3.90.870.10:FF:000009">
    <property type="entry name" value="Threonylcarbamoyl-AMP synthase, putative"/>
    <property type="match status" value="1"/>
</dbReference>
<dbReference type="OrthoDB" id="9814580at2"/>
<dbReference type="InterPro" id="IPR050156">
    <property type="entry name" value="TC-AMP_synthase_SUA5"/>
</dbReference>
<dbReference type="GO" id="GO:0005524">
    <property type="term" value="F:ATP binding"/>
    <property type="evidence" value="ECO:0007669"/>
    <property type="project" value="UniProtKB-UniRule"/>
</dbReference>
<evidence type="ECO:0000313" key="16">
    <source>
        <dbReference type="EMBL" id="SDK32820.1"/>
    </source>
</evidence>
<evidence type="ECO:0000313" key="17">
    <source>
        <dbReference type="Proteomes" id="UP000198510"/>
    </source>
</evidence>
<keyword evidence="8 13" id="KW-0548">Nucleotidyltransferase</keyword>
<protein>
    <recommendedName>
        <fullName evidence="4 13">Threonylcarbamoyl-AMP synthase</fullName>
        <shortName evidence="13">TC-AMP synthase</shortName>
        <ecNumber evidence="3 13">2.7.7.87</ecNumber>
    </recommendedName>
    <alternativeName>
        <fullName evidence="11 13">L-threonylcarbamoyladenylate synthase</fullName>
    </alternativeName>
</protein>
<proteinExistence type="inferred from homology"/>
<gene>
    <name evidence="16" type="ORF">SAMN05421823_102462</name>
</gene>
<keyword evidence="6 13" id="KW-0808">Transferase</keyword>
<comment type="catalytic activity">
    <reaction evidence="12 13">
        <text>L-threonine + hydrogencarbonate + ATP = L-threonylcarbamoyladenylate + diphosphate + H2O</text>
        <dbReference type="Rhea" id="RHEA:36407"/>
        <dbReference type="ChEBI" id="CHEBI:15377"/>
        <dbReference type="ChEBI" id="CHEBI:17544"/>
        <dbReference type="ChEBI" id="CHEBI:30616"/>
        <dbReference type="ChEBI" id="CHEBI:33019"/>
        <dbReference type="ChEBI" id="CHEBI:57926"/>
        <dbReference type="ChEBI" id="CHEBI:73682"/>
        <dbReference type="EC" id="2.7.7.87"/>
    </reaction>
</comment>
<evidence type="ECO:0000256" key="5">
    <source>
        <dbReference type="ARBA" id="ARBA00022490"/>
    </source>
</evidence>
<dbReference type="STRING" id="1075417.SAMN05421823_102462"/>
<dbReference type="Pfam" id="PF03481">
    <property type="entry name" value="Sua5_C"/>
    <property type="match status" value="1"/>
</dbReference>
<evidence type="ECO:0000256" key="6">
    <source>
        <dbReference type="ARBA" id="ARBA00022679"/>
    </source>
</evidence>
<keyword evidence="7 13" id="KW-0819">tRNA processing</keyword>
<feature type="binding site" evidence="14">
    <location>
        <position position="48"/>
    </location>
    <ligand>
        <name>ATP</name>
        <dbReference type="ChEBI" id="CHEBI:30616"/>
    </ligand>
</feature>
<dbReference type="InterPro" id="IPR006070">
    <property type="entry name" value="Sua5-like_dom"/>
</dbReference>
<comment type="subcellular location">
    <subcellularLocation>
        <location evidence="1 13">Cytoplasm</location>
    </subcellularLocation>
</comment>
<feature type="binding site" evidence="14">
    <location>
        <position position="185"/>
    </location>
    <ligand>
        <name>ATP</name>
        <dbReference type="ChEBI" id="CHEBI:30616"/>
    </ligand>
</feature>
<evidence type="ECO:0000256" key="3">
    <source>
        <dbReference type="ARBA" id="ARBA00012584"/>
    </source>
</evidence>
<dbReference type="Gene3D" id="3.40.50.11030">
    <property type="entry name" value="Threonylcarbamoyl-AMP synthase, C-terminal domain"/>
    <property type="match status" value="1"/>
</dbReference>
<keyword evidence="9 13" id="KW-0547">Nucleotide-binding</keyword>
<keyword evidence="10 13" id="KW-0067">ATP-binding</keyword>
<reference evidence="16 17" key="1">
    <citation type="submission" date="2016-10" db="EMBL/GenBank/DDBJ databases">
        <authorList>
            <person name="de Groot N.N."/>
        </authorList>
    </citation>
    <scope>NUCLEOTIDE SEQUENCE [LARGE SCALE GENOMIC DNA]</scope>
    <source>
        <strain evidence="16 17">DSM 25186</strain>
    </source>
</reference>
<comment type="similarity">
    <text evidence="2 13">Belongs to the SUA5 family.</text>
</comment>
<evidence type="ECO:0000256" key="2">
    <source>
        <dbReference type="ARBA" id="ARBA00007663"/>
    </source>
</evidence>